<dbReference type="EMBL" id="QHHQ01000004">
    <property type="protein sequence ID" value="RAI00251.1"/>
    <property type="molecule type" value="Genomic_DNA"/>
</dbReference>
<feature type="domain" description="Cupin type-2" evidence="1">
    <location>
        <begin position="20"/>
        <end position="90"/>
    </location>
</feature>
<reference evidence="2 3" key="1">
    <citation type="submission" date="2018-05" db="EMBL/GenBank/DDBJ databases">
        <title>Acuticoccus sediminis sp. nov., isolated from deep-sea sediment of Indian Ocean.</title>
        <authorList>
            <person name="Liu X."/>
            <person name="Lai Q."/>
            <person name="Du Y."/>
            <person name="Sun F."/>
            <person name="Zhang X."/>
            <person name="Wang S."/>
            <person name="Shao Z."/>
        </authorList>
    </citation>
    <scope>NUCLEOTIDE SEQUENCE [LARGE SCALE GENOMIC DNA]</scope>
    <source>
        <strain evidence="2 3">PTG4-2</strain>
    </source>
</reference>
<dbReference type="InterPro" id="IPR011051">
    <property type="entry name" value="RmlC_Cupin_sf"/>
</dbReference>
<dbReference type="Gene3D" id="2.60.120.10">
    <property type="entry name" value="Jelly Rolls"/>
    <property type="match status" value="1"/>
</dbReference>
<dbReference type="CDD" id="cd06982">
    <property type="entry name" value="cupin_BauB-like"/>
    <property type="match status" value="1"/>
</dbReference>
<dbReference type="SUPFAM" id="SSF51182">
    <property type="entry name" value="RmlC-like cupins"/>
    <property type="match status" value="1"/>
</dbReference>
<comment type="caution">
    <text evidence="2">The sequence shown here is derived from an EMBL/GenBank/DDBJ whole genome shotgun (WGS) entry which is preliminary data.</text>
</comment>
<keyword evidence="3" id="KW-1185">Reference proteome</keyword>
<gene>
    <name evidence="2" type="ORF">DLJ53_21350</name>
</gene>
<evidence type="ECO:0000259" key="1">
    <source>
        <dbReference type="Pfam" id="PF07883"/>
    </source>
</evidence>
<proteinExistence type="predicted"/>
<dbReference type="InterPro" id="IPR014710">
    <property type="entry name" value="RmlC-like_jellyroll"/>
</dbReference>
<sequence length="93" mass="10235">MAIKASATVQIDEPHVRVTRWTFEPGTSTGPHVHEYDYVVVPVIPGTLTMVDANGDHIAEMKLGESYSRPKGVSHDVVNRSDAVVSFVEIEMK</sequence>
<dbReference type="OrthoDB" id="9800684at2"/>
<evidence type="ECO:0000313" key="3">
    <source>
        <dbReference type="Proteomes" id="UP000249590"/>
    </source>
</evidence>
<dbReference type="Pfam" id="PF07883">
    <property type="entry name" value="Cupin_2"/>
    <property type="match status" value="1"/>
</dbReference>
<dbReference type="AlphaFoldDB" id="A0A8B2NNR6"/>
<protein>
    <submittedName>
        <fullName evidence="2">Cupin</fullName>
    </submittedName>
</protein>
<dbReference type="Proteomes" id="UP000249590">
    <property type="component" value="Unassembled WGS sequence"/>
</dbReference>
<dbReference type="RefSeq" id="WP_111348963.1">
    <property type="nucleotide sequence ID" value="NZ_QHHQ01000004.1"/>
</dbReference>
<organism evidence="2 3">
    <name type="scientific">Acuticoccus sediminis</name>
    <dbReference type="NCBI Taxonomy" id="2184697"/>
    <lineage>
        <taxon>Bacteria</taxon>
        <taxon>Pseudomonadati</taxon>
        <taxon>Pseudomonadota</taxon>
        <taxon>Alphaproteobacteria</taxon>
        <taxon>Hyphomicrobiales</taxon>
        <taxon>Amorphaceae</taxon>
        <taxon>Acuticoccus</taxon>
    </lineage>
</organism>
<evidence type="ECO:0000313" key="2">
    <source>
        <dbReference type="EMBL" id="RAI00251.1"/>
    </source>
</evidence>
<accession>A0A8B2NNR6</accession>
<name>A0A8B2NNR6_9HYPH</name>
<dbReference type="InterPro" id="IPR013096">
    <property type="entry name" value="Cupin_2"/>
</dbReference>